<evidence type="ECO:0000256" key="11">
    <source>
        <dbReference type="SAM" id="Phobius"/>
    </source>
</evidence>
<dbReference type="Pfam" id="PF02163">
    <property type="entry name" value="Peptidase_M50"/>
    <property type="match status" value="1"/>
</dbReference>
<feature type="transmembrane region" description="Helical" evidence="11">
    <location>
        <begin position="288"/>
        <end position="314"/>
    </location>
</feature>
<keyword evidence="5 11" id="KW-0812">Transmembrane</keyword>
<dbReference type="GO" id="GO:0004222">
    <property type="term" value="F:metalloendopeptidase activity"/>
    <property type="evidence" value="ECO:0007669"/>
    <property type="project" value="InterPro"/>
</dbReference>
<evidence type="ECO:0000259" key="12">
    <source>
        <dbReference type="Pfam" id="PF02163"/>
    </source>
</evidence>
<evidence type="ECO:0000256" key="10">
    <source>
        <dbReference type="ARBA" id="ARBA00023136"/>
    </source>
</evidence>
<comment type="subcellular location">
    <subcellularLocation>
        <location evidence="2">Membrane</location>
        <topology evidence="2">Multi-pass membrane protein</topology>
    </subcellularLocation>
</comment>
<dbReference type="InterPro" id="IPR036034">
    <property type="entry name" value="PDZ_sf"/>
</dbReference>
<organism evidence="13 14">
    <name type="scientific">Candidatus Yanofskybacteria bacterium RIFCSPHIGHO2_02_FULL_46_19</name>
    <dbReference type="NCBI Taxonomy" id="1802684"/>
    <lineage>
        <taxon>Bacteria</taxon>
        <taxon>Candidatus Yanofskyibacteriota</taxon>
    </lineage>
</organism>
<comment type="similarity">
    <text evidence="3">Belongs to the peptidase M50B family.</text>
</comment>
<evidence type="ECO:0000256" key="5">
    <source>
        <dbReference type="ARBA" id="ARBA00022692"/>
    </source>
</evidence>
<evidence type="ECO:0000256" key="2">
    <source>
        <dbReference type="ARBA" id="ARBA00004141"/>
    </source>
</evidence>
<dbReference type="InterPro" id="IPR008915">
    <property type="entry name" value="Peptidase_M50"/>
</dbReference>
<feature type="domain" description="Peptidase M50" evidence="12">
    <location>
        <begin position="7"/>
        <end position="348"/>
    </location>
</feature>
<feature type="transmembrane region" description="Helical" evidence="11">
    <location>
        <begin position="335"/>
        <end position="354"/>
    </location>
</feature>
<dbReference type="Proteomes" id="UP000177796">
    <property type="component" value="Unassembled WGS sequence"/>
</dbReference>
<evidence type="ECO:0000256" key="1">
    <source>
        <dbReference type="ARBA" id="ARBA00001947"/>
    </source>
</evidence>
<dbReference type="PANTHER" id="PTHR42837:SF2">
    <property type="entry name" value="MEMBRANE METALLOPROTEASE ARASP2, CHLOROPLASTIC-RELATED"/>
    <property type="match status" value="1"/>
</dbReference>
<evidence type="ECO:0000256" key="6">
    <source>
        <dbReference type="ARBA" id="ARBA00022801"/>
    </source>
</evidence>
<dbReference type="EMBL" id="MGJY01000026">
    <property type="protein sequence ID" value="OGN15782.1"/>
    <property type="molecule type" value="Genomic_DNA"/>
</dbReference>
<keyword evidence="4" id="KW-0645">Protease</keyword>
<sequence>MITFIIFIAVIGVLVLVHEFGHFITAKKAGMRVEEFGFGFPPRIFGFKHGETTYSINLIPFGGFVKIFGEEGEHRNELRSFSAKPISKRLKVVVAGVVMNFLLATILLVAGNFSGLRVAIADEEIATSARNQKIQIIQVTSGSPAQLAGIRSLDEIIGFKMADGSSKTVTRLKEVQDYIAQNAGREVVMVIARGSEKLEKKLLSRANPPAGEGPTGISLALTGEVSYPWYEAIWRGGYDAVILFVNTVIGYWKLFESLLLRGRLLSDISGPIGIATMTGQAARIGLNYLMQFVAMISMNLAVLNIIPFPALDGGRALMLIIEKLRGKPLARKAEILINTFGFALLIILMIFVTVKDVAHFL</sequence>
<gene>
    <name evidence="13" type="ORF">A3C81_01720</name>
</gene>
<evidence type="ECO:0000256" key="7">
    <source>
        <dbReference type="ARBA" id="ARBA00022833"/>
    </source>
</evidence>
<dbReference type="GO" id="GO:0006508">
    <property type="term" value="P:proteolysis"/>
    <property type="evidence" value="ECO:0007669"/>
    <property type="project" value="UniProtKB-KW"/>
</dbReference>
<protein>
    <recommendedName>
        <fullName evidence="12">Peptidase M50 domain-containing protein</fullName>
    </recommendedName>
</protein>
<keyword evidence="8 11" id="KW-1133">Transmembrane helix</keyword>
<evidence type="ECO:0000313" key="14">
    <source>
        <dbReference type="Proteomes" id="UP000177796"/>
    </source>
</evidence>
<evidence type="ECO:0000256" key="3">
    <source>
        <dbReference type="ARBA" id="ARBA00007931"/>
    </source>
</evidence>
<evidence type="ECO:0000256" key="4">
    <source>
        <dbReference type="ARBA" id="ARBA00022670"/>
    </source>
</evidence>
<evidence type="ECO:0000313" key="13">
    <source>
        <dbReference type="EMBL" id="OGN15782.1"/>
    </source>
</evidence>
<name>A0A1F8FRX5_9BACT</name>
<dbReference type="GO" id="GO:0016020">
    <property type="term" value="C:membrane"/>
    <property type="evidence" value="ECO:0007669"/>
    <property type="project" value="UniProtKB-SubCell"/>
</dbReference>
<feature type="transmembrane region" description="Helical" evidence="11">
    <location>
        <begin position="6"/>
        <end position="24"/>
    </location>
</feature>
<accession>A0A1F8FRX5</accession>
<reference evidence="13 14" key="1">
    <citation type="journal article" date="2016" name="Nat. Commun.">
        <title>Thousands of microbial genomes shed light on interconnected biogeochemical processes in an aquifer system.</title>
        <authorList>
            <person name="Anantharaman K."/>
            <person name="Brown C.T."/>
            <person name="Hug L.A."/>
            <person name="Sharon I."/>
            <person name="Castelle C.J."/>
            <person name="Probst A.J."/>
            <person name="Thomas B.C."/>
            <person name="Singh A."/>
            <person name="Wilkins M.J."/>
            <person name="Karaoz U."/>
            <person name="Brodie E.L."/>
            <person name="Williams K.H."/>
            <person name="Hubbard S.S."/>
            <person name="Banfield J.F."/>
        </authorList>
    </citation>
    <scope>NUCLEOTIDE SEQUENCE [LARGE SCALE GENOMIC DNA]</scope>
</reference>
<proteinExistence type="inferred from homology"/>
<dbReference type="SUPFAM" id="SSF50156">
    <property type="entry name" value="PDZ domain-like"/>
    <property type="match status" value="1"/>
</dbReference>
<dbReference type="Gene3D" id="2.30.42.10">
    <property type="match status" value="1"/>
</dbReference>
<dbReference type="PANTHER" id="PTHR42837">
    <property type="entry name" value="REGULATOR OF SIGMA-E PROTEASE RSEP"/>
    <property type="match status" value="1"/>
</dbReference>
<dbReference type="AlphaFoldDB" id="A0A1F8FRX5"/>
<keyword evidence="7" id="KW-0862">Zinc</keyword>
<feature type="transmembrane region" description="Helical" evidence="11">
    <location>
        <begin position="92"/>
        <end position="113"/>
    </location>
</feature>
<evidence type="ECO:0000256" key="9">
    <source>
        <dbReference type="ARBA" id="ARBA00023049"/>
    </source>
</evidence>
<dbReference type="InterPro" id="IPR004387">
    <property type="entry name" value="Pept_M50_Zn"/>
</dbReference>
<keyword evidence="6" id="KW-0378">Hydrolase</keyword>
<comment type="caution">
    <text evidence="13">The sequence shown here is derived from an EMBL/GenBank/DDBJ whole genome shotgun (WGS) entry which is preliminary data.</text>
</comment>
<dbReference type="CDD" id="cd06163">
    <property type="entry name" value="S2P-M50_PDZ_RseP-like"/>
    <property type="match status" value="1"/>
</dbReference>
<keyword evidence="9" id="KW-0482">Metalloprotease</keyword>
<keyword evidence="10 11" id="KW-0472">Membrane</keyword>
<evidence type="ECO:0000256" key="8">
    <source>
        <dbReference type="ARBA" id="ARBA00022989"/>
    </source>
</evidence>
<comment type="cofactor">
    <cofactor evidence="1">
        <name>Zn(2+)</name>
        <dbReference type="ChEBI" id="CHEBI:29105"/>
    </cofactor>
</comment>